<dbReference type="InterPro" id="IPR004536">
    <property type="entry name" value="SPS/SelD"/>
</dbReference>
<feature type="domain" description="PurM-like C-terminal" evidence="3">
    <location>
        <begin position="15"/>
        <end position="65"/>
    </location>
</feature>
<evidence type="ECO:0000313" key="4">
    <source>
        <dbReference type="EMBL" id="GMF33131.1"/>
    </source>
</evidence>
<gene>
    <name evidence="4" type="ORF">Plil01_001414100</name>
</gene>
<name>A0A9W7CKW8_9STRA</name>
<sequence length="78" mass="8217">MVKVNESIGNSFKLLAGFAAETSGGLLLCLPAENADAFIKELRELDGKPAWVVGRVVAGSKDAHIVPNPTIIEVSPED</sequence>
<reference evidence="4" key="1">
    <citation type="submission" date="2023-04" db="EMBL/GenBank/DDBJ databases">
        <title>Phytophthora lilii NBRC 32176.</title>
        <authorList>
            <person name="Ichikawa N."/>
            <person name="Sato H."/>
            <person name="Tonouchi N."/>
        </authorList>
    </citation>
    <scope>NUCLEOTIDE SEQUENCE</scope>
    <source>
        <strain evidence="4">NBRC 32176</strain>
    </source>
</reference>
<dbReference type="Gene3D" id="3.90.650.10">
    <property type="entry name" value="PurM-like C-terminal domain"/>
    <property type="match status" value="1"/>
</dbReference>
<dbReference type="SUPFAM" id="SSF56042">
    <property type="entry name" value="PurM C-terminal domain-like"/>
    <property type="match status" value="1"/>
</dbReference>
<dbReference type="PANTHER" id="PTHR10256">
    <property type="entry name" value="SELENIDE, WATER DIKINASE"/>
    <property type="match status" value="1"/>
</dbReference>
<keyword evidence="1" id="KW-0547">Nucleotide-binding</keyword>
<dbReference type="EMBL" id="BSXW01001047">
    <property type="protein sequence ID" value="GMF33131.1"/>
    <property type="molecule type" value="Genomic_DNA"/>
</dbReference>
<dbReference type="GO" id="GO:0016260">
    <property type="term" value="P:selenocysteine biosynthetic process"/>
    <property type="evidence" value="ECO:0007669"/>
    <property type="project" value="TreeGrafter"/>
</dbReference>
<proteinExistence type="predicted"/>
<dbReference type="InterPro" id="IPR010918">
    <property type="entry name" value="PurM-like_C_dom"/>
</dbReference>
<accession>A0A9W7CKW8</accession>
<dbReference type="PANTHER" id="PTHR10256:SF0">
    <property type="entry name" value="INACTIVE SELENIDE, WATER DIKINASE-LIKE PROTEIN-RELATED"/>
    <property type="match status" value="1"/>
</dbReference>
<evidence type="ECO:0000256" key="1">
    <source>
        <dbReference type="ARBA" id="ARBA00022741"/>
    </source>
</evidence>
<comment type="caution">
    <text evidence="4">The sequence shown here is derived from an EMBL/GenBank/DDBJ whole genome shotgun (WGS) entry which is preliminary data.</text>
</comment>
<evidence type="ECO:0000313" key="5">
    <source>
        <dbReference type="Proteomes" id="UP001165083"/>
    </source>
</evidence>
<dbReference type="Proteomes" id="UP001165083">
    <property type="component" value="Unassembled WGS sequence"/>
</dbReference>
<dbReference type="GO" id="GO:0004756">
    <property type="term" value="F:selenide, water dikinase activity"/>
    <property type="evidence" value="ECO:0007669"/>
    <property type="project" value="TreeGrafter"/>
</dbReference>
<organism evidence="4 5">
    <name type="scientific">Phytophthora lilii</name>
    <dbReference type="NCBI Taxonomy" id="2077276"/>
    <lineage>
        <taxon>Eukaryota</taxon>
        <taxon>Sar</taxon>
        <taxon>Stramenopiles</taxon>
        <taxon>Oomycota</taxon>
        <taxon>Peronosporomycetes</taxon>
        <taxon>Peronosporales</taxon>
        <taxon>Peronosporaceae</taxon>
        <taxon>Phytophthora</taxon>
    </lineage>
</organism>
<dbReference type="InterPro" id="IPR036676">
    <property type="entry name" value="PurM-like_C_sf"/>
</dbReference>
<keyword evidence="2" id="KW-0067">ATP-binding</keyword>
<dbReference type="GO" id="GO:0005737">
    <property type="term" value="C:cytoplasm"/>
    <property type="evidence" value="ECO:0007669"/>
    <property type="project" value="TreeGrafter"/>
</dbReference>
<evidence type="ECO:0000256" key="2">
    <source>
        <dbReference type="ARBA" id="ARBA00022840"/>
    </source>
</evidence>
<dbReference type="GO" id="GO:0005524">
    <property type="term" value="F:ATP binding"/>
    <property type="evidence" value="ECO:0007669"/>
    <property type="project" value="UniProtKB-KW"/>
</dbReference>
<dbReference type="OrthoDB" id="409395at2759"/>
<dbReference type="AlphaFoldDB" id="A0A9W7CKW8"/>
<protein>
    <submittedName>
        <fullName evidence="4">Unnamed protein product</fullName>
    </submittedName>
</protein>
<keyword evidence="5" id="KW-1185">Reference proteome</keyword>
<evidence type="ECO:0000259" key="3">
    <source>
        <dbReference type="Pfam" id="PF02769"/>
    </source>
</evidence>
<dbReference type="Pfam" id="PF02769">
    <property type="entry name" value="AIRS_C"/>
    <property type="match status" value="1"/>
</dbReference>